<feature type="non-terminal residue" evidence="1">
    <location>
        <position position="1"/>
    </location>
</feature>
<dbReference type="Proteomes" id="UP001177080">
    <property type="component" value="Unassembled WGS sequence"/>
</dbReference>
<gene>
    <name evidence="1" type="ORF">GB928_010590</name>
</gene>
<evidence type="ECO:0000313" key="1">
    <source>
        <dbReference type="EMBL" id="MDO6121628.1"/>
    </source>
</evidence>
<keyword evidence="2" id="KW-1185">Reference proteome</keyword>
<reference evidence="1" key="1">
    <citation type="submission" date="2022-04" db="EMBL/GenBank/DDBJ databases">
        <title>Shinella lacus sp. nov., a novel member of the genus Shinella from water.</title>
        <authorList>
            <person name="Deng Y."/>
        </authorList>
    </citation>
    <scope>NUCLEOTIDE SEQUENCE</scope>
    <source>
        <strain evidence="1">JCM 31239</strain>
    </source>
</reference>
<dbReference type="EMBL" id="WHSC02000005">
    <property type="protein sequence ID" value="MDO6121628.1"/>
    <property type="molecule type" value="Genomic_DNA"/>
</dbReference>
<sequence>GANIIRAKPRVFSVAINLTSPFRRQHQAPDRLSTLPWMEPQIFSSLLWIFRRGRRRAAPRREEAPRFHGCPERIPGSLSLGRRLLT</sequence>
<proteinExistence type="predicted"/>
<comment type="caution">
    <text evidence="1">The sequence shown here is derived from an EMBL/GenBank/DDBJ whole genome shotgun (WGS) entry which is preliminary data.</text>
</comment>
<protein>
    <submittedName>
        <fullName evidence="1">Uncharacterized protein</fullName>
    </submittedName>
</protein>
<name>A0ABT8XDE9_9HYPH</name>
<evidence type="ECO:0000313" key="2">
    <source>
        <dbReference type="Proteomes" id="UP001177080"/>
    </source>
</evidence>
<dbReference type="RefSeq" id="WP_303276889.1">
    <property type="nucleotide sequence ID" value="NZ_WHSC02000005.1"/>
</dbReference>
<organism evidence="1 2">
    <name type="scientific">Shinella curvata</name>
    <dbReference type="NCBI Taxonomy" id="1817964"/>
    <lineage>
        <taxon>Bacteria</taxon>
        <taxon>Pseudomonadati</taxon>
        <taxon>Pseudomonadota</taxon>
        <taxon>Alphaproteobacteria</taxon>
        <taxon>Hyphomicrobiales</taxon>
        <taxon>Rhizobiaceae</taxon>
        <taxon>Shinella</taxon>
    </lineage>
</organism>
<accession>A0ABT8XDE9</accession>